<dbReference type="SUPFAM" id="SSF50891">
    <property type="entry name" value="Cyclophilin-like"/>
    <property type="match status" value="1"/>
</dbReference>
<dbReference type="RefSeq" id="XP_002502343.1">
    <property type="nucleotide sequence ID" value="XM_002502297.1"/>
</dbReference>
<proteinExistence type="predicted"/>
<evidence type="ECO:0000256" key="2">
    <source>
        <dbReference type="SAM" id="MobiDB-lite"/>
    </source>
</evidence>
<dbReference type="GO" id="GO:0003755">
    <property type="term" value="F:peptidyl-prolyl cis-trans isomerase activity"/>
    <property type="evidence" value="ECO:0007669"/>
    <property type="project" value="InterPro"/>
</dbReference>
<feature type="domain" description="PPIase cyclophilin-type" evidence="3">
    <location>
        <begin position="192"/>
        <end position="330"/>
    </location>
</feature>
<dbReference type="PANTHER" id="PTHR47318:SF1">
    <property type="entry name" value="PEPTIDYL-PROLYL CIS-TRANS ISOMERASE CYP37, CHLOROPLASTIC"/>
    <property type="match status" value="1"/>
</dbReference>
<dbReference type="FunCoup" id="C1E7F9">
    <property type="interactions" value="661"/>
</dbReference>
<dbReference type="OMA" id="CCDGGIR"/>
<keyword evidence="1" id="KW-0793">Thylakoid</keyword>
<dbReference type="InterPro" id="IPR044259">
    <property type="entry name" value="CYP37-like"/>
</dbReference>
<evidence type="ECO:0000313" key="6">
    <source>
        <dbReference type="Proteomes" id="UP000002009"/>
    </source>
</evidence>
<dbReference type="SUPFAM" id="SSF101112">
    <property type="entry name" value="Oxygen-evolving enhancer protein 3"/>
    <property type="match status" value="1"/>
</dbReference>
<protein>
    <submittedName>
        <fullName evidence="5">Uncharacterized protein</fullName>
    </submittedName>
</protein>
<organism evidence="5 6">
    <name type="scientific">Micromonas commoda (strain RCC299 / NOUM17 / CCMP2709)</name>
    <name type="common">Picoplanktonic green alga</name>
    <dbReference type="NCBI Taxonomy" id="296587"/>
    <lineage>
        <taxon>Eukaryota</taxon>
        <taxon>Viridiplantae</taxon>
        <taxon>Chlorophyta</taxon>
        <taxon>Mamiellophyceae</taxon>
        <taxon>Mamiellales</taxon>
        <taxon>Mamiellaceae</taxon>
        <taxon>Micromonas</taxon>
    </lineage>
</organism>
<dbReference type="eggNOG" id="ENOG502QRM6">
    <property type="taxonomic scope" value="Eukaryota"/>
</dbReference>
<evidence type="ECO:0000259" key="3">
    <source>
        <dbReference type="Pfam" id="PF00160"/>
    </source>
</evidence>
<dbReference type="Pfam" id="PF00160">
    <property type="entry name" value="Pro_isomerase"/>
    <property type="match status" value="1"/>
</dbReference>
<dbReference type="STRING" id="296587.C1E7F9"/>
<dbReference type="PANTHER" id="PTHR47318">
    <property type="entry name" value="PEPTIDYL-PROLYL CIS-TRANS ISOMERASE CYP37, CHLOROPLASTIC"/>
    <property type="match status" value="1"/>
</dbReference>
<dbReference type="GeneID" id="8243630"/>
<dbReference type="InterPro" id="IPR029000">
    <property type="entry name" value="Cyclophilin-like_dom_sf"/>
</dbReference>
<dbReference type="Gene3D" id="2.40.100.10">
    <property type="entry name" value="Cyclophilin-like"/>
    <property type="match status" value="1"/>
</dbReference>
<reference evidence="5 6" key="1">
    <citation type="journal article" date="2009" name="Science">
        <title>Green evolution and dynamic adaptations revealed by genomes of the marine picoeukaryotes Micromonas.</title>
        <authorList>
            <person name="Worden A.Z."/>
            <person name="Lee J.H."/>
            <person name="Mock T."/>
            <person name="Rouze P."/>
            <person name="Simmons M.P."/>
            <person name="Aerts A.L."/>
            <person name="Allen A.E."/>
            <person name="Cuvelier M.L."/>
            <person name="Derelle E."/>
            <person name="Everett M.V."/>
            <person name="Foulon E."/>
            <person name="Grimwood J."/>
            <person name="Gundlach H."/>
            <person name="Henrissat B."/>
            <person name="Napoli C."/>
            <person name="McDonald S.M."/>
            <person name="Parker M.S."/>
            <person name="Rombauts S."/>
            <person name="Salamov A."/>
            <person name="Von Dassow P."/>
            <person name="Badger J.H."/>
            <person name="Coutinho P.M."/>
            <person name="Demir E."/>
            <person name="Dubchak I."/>
            <person name="Gentemann C."/>
            <person name="Eikrem W."/>
            <person name="Gready J.E."/>
            <person name="John U."/>
            <person name="Lanier W."/>
            <person name="Lindquist E.A."/>
            <person name="Lucas S."/>
            <person name="Mayer K.F."/>
            <person name="Moreau H."/>
            <person name="Not F."/>
            <person name="Otillar R."/>
            <person name="Panaud O."/>
            <person name="Pangilinan J."/>
            <person name="Paulsen I."/>
            <person name="Piegu B."/>
            <person name="Poliakov A."/>
            <person name="Robbens S."/>
            <person name="Schmutz J."/>
            <person name="Toulza E."/>
            <person name="Wyss T."/>
            <person name="Zelensky A."/>
            <person name="Zhou K."/>
            <person name="Armbrust E.V."/>
            <person name="Bhattacharya D."/>
            <person name="Goodenough U.W."/>
            <person name="Van de Peer Y."/>
            <person name="Grigoriev I.V."/>
        </authorList>
    </citation>
    <scope>NUCLEOTIDE SEQUENCE [LARGE SCALE GENOMIC DNA]</scope>
    <source>
        <strain evidence="6">RCC299 / NOUM17</strain>
    </source>
</reference>
<dbReference type="OrthoDB" id="1735926at2759"/>
<accession>C1E7F9</accession>
<dbReference type="KEGG" id="mis:MICPUN_81505"/>
<keyword evidence="6" id="KW-1185">Reference proteome</keyword>
<dbReference type="Proteomes" id="UP000002009">
    <property type="component" value="Chromosome 5"/>
</dbReference>
<feature type="domain" description="Peptidyl-prolyl cis-trans isomerase CYP38-like PsbQ-like" evidence="4">
    <location>
        <begin position="30"/>
        <end position="129"/>
    </location>
</feature>
<dbReference type="AlphaFoldDB" id="C1E7F9"/>
<dbReference type="InParanoid" id="C1E7F9"/>
<name>C1E7F9_MICCC</name>
<evidence type="ECO:0000313" key="5">
    <source>
        <dbReference type="EMBL" id="ACO63601.1"/>
    </source>
</evidence>
<feature type="region of interest" description="Disordered" evidence="2">
    <location>
        <begin position="363"/>
        <end position="383"/>
    </location>
</feature>
<sequence>MTALLSFGAVDTEPAMAALSNPNTRLPRNGVAALRRAVPSVNTDAGEIQGRLEEAAYLLRIPQRKPWGTMGDDVKSSLGIVRDRRAKLLETVPPGEAKTTAEATIAELDQLLTELGDIAGSQDVERFDIGVAMALDATSRLRVLQAPGLPFDVPKRYDSLPRLTGRATVDLTVRKNGPDTFGFVNGEETKTAMLRVIVDGYNAPLTAGNFIDKVHNGQYDGVRIKRSETALIVDPSPDDRDQNLPLEVKPIDDYEPRYRSPLNVMGAEELPTLPLSVNGSLAMARGIEDGTSSATQFFVYQFDKRSAGLGGLAFEEGEFSVFGYVVKGEEEGFLSQLTTGDTIVSAKIVEGYDRLLNATTRSAPPVSVEGPTGADAVVKAPTE</sequence>
<dbReference type="EMBL" id="CP001326">
    <property type="protein sequence ID" value="ACO63601.1"/>
    <property type="molecule type" value="Genomic_DNA"/>
</dbReference>
<evidence type="ECO:0000259" key="4">
    <source>
        <dbReference type="Pfam" id="PF21329"/>
    </source>
</evidence>
<dbReference type="InterPro" id="IPR048563">
    <property type="entry name" value="CYP38_PsbQ-like"/>
</dbReference>
<dbReference type="InterPro" id="IPR002130">
    <property type="entry name" value="Cyclophilin-type_PPIase_dom"/>
</dbReference>
<dbReference type="Gene3D" id="1.20.120.290">
    <property type="entry name" value="Oxygen-evolving enhancer protein 3 (PsbQ), four-helix up-down bundle"/>
    <property type="match status" value="1"/>
</dbReference>
<gene>
    <name evidence="5" type="ORF">MICPUN_81505</name>
</gene>
<dbReference type="InterPro" id="IPR023222">
    <property type="entry name" value="PsbQ-like_dom_sf"/>
</dbReference>
<evidence type="ECO:0000256" key="1">
    <source>
        <dbReference type="ARBA" id="ARBA00023078"/>
    </source>
</evidence>
<dbReference type="Pfam" id="PF21329">
    <property type="entry name" value="CYP38_PsbQ-like"/>
    <property type="match status" value="1"/>
</dbReference>